<dbReference type="EMBL" id="UINC01152229">
    <property type="protein sequence ID" value="SVD46308.1"/>
    <property type="molecule type" value="Genomic_DNA"/>
</dbReference>
<feature type="domain" description="PPM-type phosphatase" evidence="3">
    <location>
        <begin position="183"/>
        <end position="259"/>
    </location>
</feature>
<evidence type="ECO:0000256" key="2">
    <source>
        <dbReference type="SAM" id="Coils"/>
    </source>
</evidence>
<evidence type="ECO:0000259" key="3">
    <source>
        <dbReference type="Pfam" id="PF07228"/>
    </source>
</evidence>
<dbReference type="InterPro" id="IPR052016">
    <property type="entry name" value="Bact_Sigma-Reg"/>
</dbReference>
<dbReference type="InterPro" id="IPR036457">
    <property type="entry name" value="PPM-type-like_dom_sf"/>
</dbReference>
<gene>
    <name evidence="4" type="ORF">METZ01_LOCUS399162</name>
</gene>
<dbReference type="CDD" id="cd06990">
    <property type="entry name" value="cupin_DUF861"/>
    <property type="match status" value="1"/>
</dbReference>
<evidence type="ECO:0000313" key="4">
    <source>
        <dbReference type="EMBL" id="SVD46308.1"/>
    </source>
</evidence>
<dbReference type="InterPro" id="IPR001932">
    <property type="entry name" value="PPM-type_phosphatase-like_dom"/>
</dbReference>
<reference evidence="4" key="1">
    <citation type="submission" date="2018-05" db="EMBL/GenBank/DDBJ databases">
        <authorList>
            <person name="Lanie J.A."/>
            <person name="Ng W.-L."/>
            <person name="Kazmierczak K.M."/>
            <person name="Andrzejewski T.M."/>
            <person name="Davidsen T.M."/>
            <person name="Wayne K.J."/>
            <person name="Tettelin H."/>
            <person name="Glass J.I."/>
            <person name="Rusch D."/>
            <person name="Podicherti R."/>
            <person name="Tsui H.-C.T."/>
            <person name="Winkler M.E."/>
        </authorList>
    </citation>
    <scope>NUCLEOTIDE SEQUENCE</scope>
</reference>
<dbReference type="Pfam" id="PF07228">
    <property type="entry name" value="SpoIIE"/>
    <property type="match status" value="1"/>
</dbReference>
<organism evidence="4">
    <name type="scientific">marine metagenome</name>
    <dbReference type="NCBI Taxonomy" id="408172"/>
    <lineage>
        <taxon>unclassified sequences</taxon>
        <taxon>metagenomes</taxon>
        <taxon>ecological metagenomes</taxon>
    </lineage>
</organism>
<keyword evidence="2" id="KW-0175">Coiled coil</keyword>
<proteinExistence type="predicted"/>
<evidence type="ECO:0000256" key="1">
    <source>
        <dbReference type="ARBA" id="ARBA00022801"/>
    </source>
</evidence>
<protein>
    <recommendedName>
        <fullName evidence="3">PPM-type phosphatase domain-containing protein</fullName>
    </recommendedName>
</protein>
<sequence>MASIGKKSLESPDELITADKTYAAVVNFGTVAATRVVLEPGWKWSECIKPLVGTESCRAGHFGVVHQGTLKVVHDDGSEITVSAGDVYSFAPGHDAWVVGDEECISYEFNNTGKDYAVWQSELEKARQDLLDRMQQELEEARQLQLSLLPEAYPVHPSYEVAWYMKTATEVGGDYYDYVLAHDGTLTLTLGDATGHGMAAGTLVSVAKSLFRTLSGQEDIAEIFNLMSRTLNEMNMKRIYMAMNMIKVKNGKMRISSAG</sequence>
<feature type="non-terminal residue" evidence="4">
    <location>
        <position position="259"/>
    </location>
</feature>
<feature type="coiled-coil region" evidence="2">
    <location>
        <begin position="120"/>
        <end position="147"/>
    </location>
</feature>
<dbReference type="GO" id="GO:0016791">
    <property type="term" value="F:phosphatase activity"/>
    <property type="evidence" value="ECO:0007669"/>
    <property type="project" value="TreeGrafter"/>
</dbReference>
<keyword evidence="1" id="KW-0378">Hydrolase</keyword>
<accession>A0A382VK93</accession>
<name>A0A382VK93_9ZZZZ</name>
<dbReference type="SUPFAM" id="SSF51182">
    <property type="entry name" value="RmlC-like cupins"/>
    <property type="match status" value="1"/>
</dbReference>
<dbReference type="InterPro" id="IPR011051">
    <property type="entry name" value="RmlC_Cupin_sf"/>
</dbReference>
<dbReference type="PANTHER" id="PTHR43156">
    <property type="entry name" value="STAGE II SPORULATION PROTEIN E-RELATED"/>
    <property type="match status" value="1"/>
</dbReference>
<dbReference type="AlphaFoldDB" id="A0A382VK93"/>
<dbReference type="Gene3D" id="3.60.40.10">
    <property type="entry name" value="PPM-type phosphatase domain"/>
    <property type="match status" value="1"/>
</dbReference>
<dbReference type="PANTHER" id="PTHR43156:SF2">
    <property type="entry name" value="STAGE II SPORULATION PROTEIN E"/>
    <property type="match status" value="1"/>
</dbReference>